<dbReference type="GeneID" id="55613837"/>
<name>A0A410TB68_9CAUD</name>
<sequence length="78" mass="8586">MKGHIMTENIETVVVEEEIVVTPLTKFKIALKKVDPKVYAAAAVAVIGAAGFAAYKRIENYEEREAARLIDVVEVPEV</sequence>
<reference evidence="2 3" key="1">
    <citation type="submission" date="2019-01" db="EMBL/GenBank/DDBJ databases">
        <authorList>
            <person name="Mendiola A."/>
            <person name="Dhungana S."/>
            <person name="Koga A.P."/>
            <person name="Garlena R.A."/>
            <person name="Russell D.A."/>
            <person name="Pope W.H."/>
            <person name="Jacobs-Sera D."/>
            <person name="Hatfull G.F."/>
        </authorList>
    </citation>
    <scope>NUCLEOTIDE SEQUENCE [LARGE SCALE GENOMIC DNA]</scope>
</reference>
<dbReference type="KEGG" id="vg:55613837"/>
<accession>A0A410TB68</accession>
<keyword evidence="1" id="KW-1133">Transmembrane helix</keyword>
<protein>
    <submittedName>
        <fullName evidence="2">Uncharacterized protein</fullName>
    </submittedName>
</protein>
<keyword evidence="3" id="KW-1185">Reference proteome</keyword>
<evidence type="ECO:0000313" key="3">
    <source>
        <dbReference type="Proteomes" id="UP000290536"/>
    </source>
</evidence>
<keyword evidence="1" id="KW-0812">Transmembrane</keyword>
<evidence type="ECO:0000313" key="2">
    <source>
        <dbReference type="EMBL" id="QAU06283.1"/>
    </source>
</evidence>
<dbReference type="EMBL" id="MK376953">
    <property type="protein sequence ID" value="QAU06283.1"/>
    <property type="molecule type" value="Genomic_DNA"/>
</dbReference>
<evidence type="ECO:0000256" key="1">
    <source>
        <dbReference type="SAM" id="Phobius"/>
    </source>
</evidence>
<keyword evidence="1" id="KW-0472">Membrane</keyword>
<gene>
    <name evidence="2" type="primary">49</name>
    <name evidence="2" type="ORF">SEA_RICKMORE_49</name>
</gene>
<dbReference type="Proteomes" id="UP000290536">
    <property type="component" value="Segment"/>
</dbReference>
<organism evidence="2 3">
    <name type="scientific">Gordonia phage Rickmore</name>
    <dbReference type="NCBI Taxonomy" id="2507854"/>
    <lineage>
        <taxon>Viruses</taxon>
        <taxon>Duplodnaviria</taxon>
        <taxon>Heunggongvirae</taxon>
        <taxon>Uroviricota</taxon>
        <taxon>Caudoviricetes</taxon>
        <taxon>Deejayvirinae</taxon>
        <taxon>Kenoshavirus</taxon>
        <taxon>Kenoshavirus rickmore</taxon>
    </lineage>
</organism>
<feature type="transmembrane region" description="Helical" evidence="1">
    <location>
        <begin position="38"/>
        <end position="55"/>
    </location>
</feature>
<dbReference type="RefSeq" id="YP_009843546.1">
    <property type="nucleotide sequence ID" value="NC_048749.1"/>
</dbReference>
<proteinExistence type="predicted"/>